<keyword evidence="4" id="KW-1185">Reference proteome</keyword>
<gene>
    <name evidence="3" type="ORF">ACFPJA_10170</name>
</gene>
<feature type="transmembrane region" description="Helical" evidence="2">
    <location>
        <begin position="51"/>
        <end position="74"/>
    </location>
</feature>
<feature type="transmembrane region" description="Helical" evidence="2">
    <location>
        <begin position="244"/>
        <end position="270"/>
    </location>
</feature>
<name>A0ABD5QSW4_9EURY</name>
<keyword evidence="2" id="KW-0812">Transmembrane</keyword>
<feature type="transmembrane region" description="Helical" evidence="2">
    <location>
        <begin position="180"/>
        <end position="199"/>
    </location>
</feature>
<evidence type="ECO:0000313" key="4">
    <source>
        <dbReference type="Proteomes" id="UP001596145"/>
    </source>
</evidence>
<proteinExistence type="predicted"/>
<feature type="transmembrane region" description="Helical" evidence="2">
    <location>
        <begin position="415"/>
        <end position="435"/>
    </location>
</feature>
<feature type="transmembrane region" description="Helical" evidence="2">
    <location>
        <begin position="354"/>
        <end position="377"/>
    </location>
</feature>
<keyword evidence="2" id="KW-0472">Membrane</keyword>
<feature type="transmembrane region" description="Helical" evidence="2">
    <location>
        <begin position="123"/>
        <end position="146"/>
    </location>
</feature>
<evidence type="ECO:0000313" key="3">
    <source>
        <dbReference type="EMBL" id="MFC5135077.1"/>
    </source>
</evidence>
<feature type="transmembrane region" description="Helical" evidence="2">
    <location>
        <begin position="291"/>
        <end position="308"/>
    </location>
</feature>
<feature type="transmembrane region" description="Helical" evidence="2">
    <location>
        <begin position="389"/>
        <end position="409"/>
    </location>
</feature>
<evidence type="ECO:0000256" key="1">
    <source>
        <dbReference type="SAM" id="MobiDB-lite"/>
    </source>
</evidence>
<comment type="caution">
    <text evidence="3">The sequence shown here is derived from an EMBL/GenBank/DDBJ whole genome shotgun (WGS) entry which is preliminary data.</text>
</comment>
<feature type="transmembrane region" description="Helical" evidence="2">
    <location>
        <begin position="153"/>
        <end position="174"/>
    </location>
</feature>
<accession>A0ABD5QSW4</accession>
<dbReference type="RefSeq" id="WP_122104863.1">
    <property type="nucleotide sequence ID" value="NZ_JBHSKV010000013.1"/>
</dbReference>
<reference evidence="3 4" key="1">
    <citation type="journal article" date="2019" name="Int. J. Syst. Evol. Microbiol.">
        <title>The Global Catalogue of Microorganisms (GCM) 10K type strain sequencing project: providing services to taxonomists for standard genome sequencing and annotation.</title>
        <authorList>
            <consortium name="The Broad Institute Genomics Platform"/>
            <consortium name="The Broad Institute Genome Sequencing Center for Infectious Disease"/>
            <person name="Wu L."/>
            <person name="Ma J."/>
        </authorList>
    </citation>
    <scope>NUCLEOTIDE SEQUENCE [LARGE SCALE GENOMIC DNA]</scope>
    <source>
        <strain evidence="3 4">CGMCC 1.16026</strain>
    </source>
</reference>
<evidence type="ECO:0000256" key="2">
    <source>
        <dbReference type="SAM" id="Phobius"/>
    </source>
</evidence>
<dbReference type="Proteomes" id="UP001596145">
    <property type="component" value="Unassembled WGS sequence"/>
</dbReference>
<feature type="transmembrane region" description="Helical" evidence="2">
    <location>
        <begin position="81"/>
        <end position="103"/>
    </location>
</feature>
<dbReference type="AlphaFoldDB" id="A0ABD5QSW4"/>
<protein>
    <submittedName>
        <fullName evidence="3">Uncharacterized protein</fullName>
    </submittedName>
</protein>
<keyword evidence="2" id="KW-1133">Transmembrane helix</keyword>
<feature type="transmembrane region" description="Helical" evidence="2">
    <location>
        <begin position="206"/>
        <end position="224"/>
    </location>
</feature>
<organism evidence="3 4">
    <name type="scientific">Halorubrum glutamatedens</name>
    <dbReference type="NCBI Taxonomy" id="2707018"/>
    <lineage>
        <taxon>Archaea</taxon>
        <taxon>Methanobacteriati</taxon>
        <taxon>Methanobacteriota</taxon>
        <taxon>Stenosarchaea group</taxon>
        <taxon>Halobacteria</taxon>
        <taxon>Halobacteriales</taxon>
        <taxon>Haloferacaceae</taxon>
        <taxon>Halorubrum</taxon>
    </lineage>
</organism>
<sequence length="637" mass="68247">MSPGLSSTYAARNVAPVGLLIGVLGFLIAVSAANSAPATGTEISIYAATPPLFWIGIGVALSVGVLTLAFAASWIQWAGSLALSGLSVLAIVALPLVRGYFFYGLSDSLRHLGAARRLVADDLAFSEIVYPGSYAYSGFLAVLSGIPLERAMLFVVFSMMVLFVVFGTLCVRTIVPDRRAVAVAAVSILLFLPLNQISLHPHFHTFSLTTFFAPVLLYVVIKHLTAETADSTLPGRLSSTDLGFGVGAIAVVLYHPLAATDLLIVLGAIVATQWVGRRMFPEMLLARSPPLYGQFLFLVVAFAVWNGQQDAAVRHSSNIVEALNGWITGAAQAGEDITQRTESAESVGLSVTEIFVKLFLVKVFYVLVAAAVVLANLRSTYFEDGSSTVTTAFSVSGIALGAFALVTFIGPINEYFFRHIGFGMILVGTLAPIGLTKGIEGVERLSPGLEVSLKVVGIVALVIGVTLSMLVIFPSPYIAQPTQHVSEQQYEGHVTAIEYRAEGAALSSGRGGPRRYAKAMGVYLDPRLSWKTPPEALPGELRRFRGNDFPTADFYYYIQTEHAERKELVAFRGVRYDAADFRDVDRTTGVSRVMSNGEVDVHYVEYADGPTFTPAQLEPAEPVRSAGSEVDRGGVTA</sequence>
<dbReference type="EMBL" id="JBHSKV010000013">
    <property type="protein sequence ID" value="MFC5135077.1"/>
    <property type="molecule type" value="Genomic_DNA"/>
</dbReference>
<feature type="transmembrane region" description="Helical" evidence="2">
    <location>
        <begin position="455"/>
        <end position="479"/>
    </location>
</feature>
<feature type="region of interest" description="Disordered" evidence="1">
    <location>
        <begin position="612"/>
        <end position="637"/>
    </location>
</feature>